<evidence type="ECO:0000256" key="1">
    <source>
        <dbReference type="SAM" id="Phobius"/>
    </source>
</evidence>
<dbReference type="Proteomes" id="UP000554235">
    <property type="component" value="Unassembled WGS sequence"/>
</dbReference>
<feature type="transmembrane region" description="Helical" evidence="1">
    <location>
        <begin position="42"/>
        <end position="59"/>
    </location>
</feature>
<gene>
    <name evidence="2" type="ORF">FALBO_16502</name>
</gene>
<keyword evidence="1" id="KW-0812">Transmembrane</keyword>
<keyword evidence="1" id="KW-1133">Transmembrane helix</keyword>
<keyword evidence="3" id="KW-1185">Reference proteome</keyword>
<protein>
    <submittedName>
        <fullName evidence="2">Uncharacterized protein</fullName>
    </submittedName>
</protein>
<reference evidence="2 3" key="1">
    <citation type="submission" date="2020-01" db="EMBL/GenBank/DDBJ databases">
        <title>Identification and distribution of gene clusters putatively required for synthesis of sphingolipid metabolism inhibitors in phylogenetically diverse species of the filamentous fungus Fusarium.</title>
        <authorList>
            <person name="Kim H.-S."/>
            <person name="Busman M."/>
            <person name="Brown D.W."/>
            <person name="Divon H."/>
            <person name="Uhlig S."/>
            <person name="Proctor R.H."/>
        </authorList>
    </citation>
    <scope>NUCLEOTIDE SEQUENCE [LARGE SCALE GENOMIC DNA]</scope>
    <source>
        <strain evidence="2 3">NRRL 20459</strain>
    </source>
</reference>
<proteinExistence type="predicted"/>
<accession>A0A8H4NT95</accession>
<evidence type="ECO:0000313" key="2">
    <source>
        <dbReference type="EMBL" id="KAF4450344.1"/>
    </source>
</evidence>
<evidence type="ECO:0000313" key="3">
    <source>
        <dbReference type="Proteomes" id="UP000554235"/>
    </source>
</evidence>
<sequence length="497" mass="54984">MSNHRRAYTIILGTETSSKSTYGQLIDKFFALCTISRRKCRTWFILGGAVLVLIIVFSQKTCLVLSRSQSNGHIDPIHLSHLTIPFTESAADIDNETIIVGEHHAVLGNFPDDYQWIDSDSRQPFAETMLTNGMNNNAMGRMPAGSPYEMLVVARGRSGKYMDPTENIPYVNLTLVGFFVNFNPAIEQWQRVGPEPYILDLPVWRQFPRPCKNLVNGGPADPRFIWSDAGEPLAVIGTSSRVKGICKAIGLVDLRAIWPGLKEHLEYIGYGAIPIKFNDFTEIGRANSTEPYEKNWAAFFPGPKPATRELPWYRALFTSWIARLPTSTWPLFASRVAPRSILEVDSTIAPKNVSLGSYVLAKPINLSIPVNGTLSIADSQCLEHSLPRTWNTGSLHQATPFYRVTLCLRGSVEIDQDVLFSVSLAFLPTKSAKLIAKGVSPFTRSTDVPGGYLNHGWLDDTLVVGAGLRDEVYDGIHLPVQVALRGHVLCRGATLDA</sequence>
<organism evidence="2 3">
    <name type="scientific">Fusarium albosuccineum</name>
    <dbReference type="NCBI Taxonomy" id="1237068"/>
    <lineage>
        <taxon>Eukaryota</taxon>
        <taxon>Fungi</taxon>
        <taxon>Dikarya</taxon>
        <taxon>Ascomycota</taxon>
        <taxon>Pezizomycotina</taxon>
        <taxon>Sordariomycetes</taxon>
        <taxon>Hypocreomycetidae</taxon>
        <taxon>Hypocreales</taxon>
        <taxon>Nectriaceae</taxon>
        <taxon>Fusarium</taxon>
        <taxon>Fusarium decemcellulare species complex</taxon>
    </lineage>
</organism>
<name>A0A8H4NT95_9HYPO</name>
<keyword evidence="1" id="KW-0472">Membrane</keyword>
<dbReference type="AlphaFoldDB" id="A0A8H4NT95"/>
<comment type="caution">
    <text evidence="2">The sequence shown here is derived from an EMBL/GenBank/DDBJ whole genome shotgun (WGS) entry which is preliminary data.</text>
</comment>
<dbReference type="OrthoDB" id="2522565at2759"/>
<dbReference type="EMBL" id="JAADYS010003140">
    <property type="protein sequence ID" value="KAF4450344.1"/>
    <property type="molecule type" value="Genomic_DNA"/>
</dbReference>